<evidence type="ECO:0000256" key="2">
    <source>
        <dbReference type="ARBA" id="ARBA00006153"/>
    </source>
</evidence>
<comment type="cofactor">
    <cofactor evidence="7">
        <name>Zn(2+)</name>
        <dbReference type="ChEBI" id="CHEBI:29105"/>
    </cofactor>
    <text evidence="7">Binds 2 Zn(2+) ions per subunit.</text>
</comment>
<comment type="caution">
    <text evidence="10">The sequence shown here is derived from an EMBL/GenBank/DDBJ whole genome shotgun (WGS) entry which is preliminary data.</text>
</comment>
<dbReference type="NCBIfam" id="TIGR01879">
    <property type="entry name" value="hydantase"/>
    <property type="match status" value="1"/>
</dbReference>
<evidence type="ECO:0000256" key="8">
    <source>
        <dbReference type="PIRSR" id="PIRSR001235-2"/>
    </source>
</evidence>
<dbReference type="SUPFAM" id="SSF55031">
    <property type="entry name" value="Bacterial exopeptidase dimerisation domain"/>
    <property type="match status" value="1"/>
</dbReference>
<accession>A0A6I4NTM6</accession>
<name>A0A6I4NTM6_9MICO</name>
<dbReference type="Gene3D" id="3.30.70.360">
    <property type="match status" value="1"/>
</dbReference>
<organism evidence="10 11">
    <name type="scientific">Agromyces seonyuensis</name>
    <dbReference type="NCBI Taxonomy" id="2662446"/>
    <lineage>
        <taxon>Bacteria</taxon>
        <taxon>Bacillati</taxon>
        <taxon>Actinomycetota</taxon>
        <taxon>Actinomycetes</taxon>
        <taxon>Micrococcales</taxon>
        <taxon>Microbacteriaceae</taxon>
        <taxon>Agromyces</taxon>
    </lineage>
</organism>
<evidence type="ECO:0000259" key="9">
    <source>
        <dbReference type="Pfam" id="PF07687"/>
    </source>
</evidence>
<dbReference type="GO" id="GO:0046872">
    <property type="term" value="F:metal ion binding"/>
    <property type="evidence" value="ECO:0007669"/>
    <property type="project" value="UniProtKB-KW"/>
</dbReference>
<dbReference type="InterPro" id="IPR036264">
    <property type="entry name" value="Bact_exopeptidase_dim_dom"/>
</dbReference>
<dbReference type="PANTHER" id="PTHR32494">
    <property type="entry name" value="ALLANTOATE DEIMINASE-RELATED"/>
    <property type="match status" value="1"/>
</dbReference>
<dbReference type="InterPro" id="IPR001261">
    <property type="entry name" value="ArgE/DapE_CS"/>
</dbReference>
<comment type="cofactor">
    <cofactor evidence="1">
        <name>Mn(2+)</name>
        <dbReference type="ChEBI" id="CHEBI:29035"/>
    </cofactor>
</comment>
<dbReference type="CDD" id="cd03884">
    <property type="entry name" value="M20_bAS"/>
    <property type="match status" value="1"/>
</dbReference>
<feature type="binding site" evidence="7">
    <location>
        <position position="100"/>
    </location>
    <ligand>
        <name>Zn(2+)</name>
        <dbReference type="ChEBI" id="CHEBI:29105"/>
        <label>1</label>
    </ligand>
</feature>
<feature type="binding site" evidence="7">
    <location>
        <position position="199"/>
    </location>
    <ligand>
        <name>Zn(2+)</name>
        <dbReference type="ChEBI" id="CHEBI:29105"/>
        <label>1</label>
    </ligand>
</feature>
<comment type="subunit">
    <text evidence="3">Homodimer.</text>
</comment>
<dbReference type="NCBIfam" id="NF006775">
    <property type="entry name" value="PRK09290.2-5"/>
    <property type="match status" value="1"/>
</dbReference>
<dbReference type="EMBL" id="WSTA01000011">
    <property type="protein sequence ID" value="MWB97748.1"/>
    <property type="molecule type" value="Genomic_DNA"/>
</dbReference>
<comment type="similarity">
    <text evidence="2">Belongs to the peptidase M20 family.</text>
</comment>
<dbReference type="PIRSF" id="PIRSF001235">
    <property type="entry name" value="Amidase_carbamoylase"/>
    <property type="match status" value="1"/>
</dbReference>
<feature type="binding site" evidence="8">
    <location>
        <position position="282"/>
    </location>
    <ligand>
        <name>allantoate</name>
        <dbReference type="ChEBI" id="CHEBI:17536"/>
    </ligand>
</feature>
<dbReference type="InterPro" id="IPR011650">
    <property type="entry name" value="Peptidase_M20_dimer"/>
</dbReference>
<feature type="binding site" evidence="8">
    <location>
        <position position="224"/>
    </location>
    <ligand>
        <name>allantoate</name>
        <dbReference type="ChEBI" id="CHEBI:17536"/>
    </ligand>
</feature>
<dbReference type="Pfam" id="PF01546">
    <property type="entry name" value="Peptidase_M20"/>
    <property type="match status" value="1"/>
</dbReference>
<feature type="binding site" evidence="7">
    <location>
        <position position="100"/>
    </location>
    <ligand>
        <name>Zn(2+)</name>
        <dbReference type="ChEBI" id="CHEBI:29105"/>
        <label>2</label>
    </ligand>
</feature>
<dbReference type="Proteomes" id="UP000438182">
    <property type="component" value="Unassembled WGS sequence"/>
</dbReference>
<proteinExistence type="inferred from homology"/>
<dbReference type="PANTHER" id="PTHR32494:SF19">
    <property type="entry name" value="ALLANTOATE DEIMINASE-RELATED"/>
    <property type="match status" value="1"/>
</dbReference>
<feature type="binding site" evidence="7">
    <location>
        <position position="135"/>
    </location>
    <ligand>
        <name>Zn(2+)</name>
        <dbReference type="ChEBI" id="CHEBI:29105"/>
        <label>2</label>
    </ligand>
</feature>
<gene>
    <name evidence="10" type="ORF">GB864_04170</name>
</gene>
<feature type="binding site" evidence="7">
    <location>
        <position position="89"/>
    </location>
    <ligand>
        <name>Zn(2+)</name>
        <dbReference type="ChEBI" id="CHEBI:29105"/>
        <label>1</label>
    </ligand>
</feature>
<evidence type="ECO:0000256" key="6">
    <source>
        <dbReference type="ARBA" id="ARBA00023211"/>
    </source>
</evidence>
<keyword evidence="11" id="KW-1185">Reference proteome</keyword>
<feature type="binding site" evidence="8">
    <location>
        <position position="295"/>
    </location>
    <ligand>
        <name>allantoate</name>
        <dbReference type="ChEBI" id="CHEBI:17536"/>
    </ligand>
</feature>
<dbReference type="InterPro" id="IPR002933">
    <property type="entry name" value="Peptidase_M20"/>
</dbReference>
<dbReference type="SUPFAM" id="SSF53187">
    <property type="entry name" value="Zn-dependent exopeptidases"/>
    <property type="match status" value="1"/>
</dbReference>
<evidence type="ECO:0000256" key="7">
    <source>
        <dbReference type="PIRSR" id="PIRSR001235-1"/>
    </source>
</evidence>
<dbReference type="GO" id="GO:0016813">
    <property type="term" value="F:hydrolase activity, acting on carbon-nitrogen (but not peptide) bonds, in linear amidines"/>
    <property type="evidence" value="ECO:0007669"/>
    <property type="project" value="InterPro"/>
</dbReference>
<dbReference type="AlphaFoldDB" id="A0A6I4NTM6"/>
<evidence type="ECO:0000313" key="10">
    <source>
        <dbReference type="EMBL" id="MWB97748.1"/>
    </source>
</evidence>
<reference evidence="10 11" key="1">
    <citation type="submission" date="2019-12" db="EMBL/GenBank/DDBJ databases">
        <authorList>
            <person name="Kim Y.S."/>
        </authorList>
    </citation>
    <scope>NUCLEOTIDE SEQUENCE [LARGE SCALE GENOMIC DNA]</scope>
    <source>
        <strain evidence="10 11">MMS17-SY077</strain>
    </source>
</reference>
<dbReference type="InterPro" id="IPR010158">
    <property type="entry name" value="Amidase_Cbmase"/>
</dbReference>
<evidence type="ECO:0000313" key="11">
    <source>
        <dbReference type="Proteomes" id="UP000438182"/>
    </source>
</evidence>
<keyword evidence="4 7" id="KW-0479">Metal-binding</keyword>
<evidence type="ECO:0000256" key="5">
    <source>
        <dbReference type="ARBA" id="ARBA00022801"/>
    </source>
</evidence>
<sequence>MRSEAVTAEDAAAVADRILERADALAALSSHTDGIERTHLTAEHRAANDLVAGWIREAGLNARVDAAGNVCGRLEGVEPGLPALLLGSHLDTVPDAGRYDGILGVLLAIEAAAFLSPRADELPFAVEVIGFSDEEGARFGNALFGSRAIAGGLDESFWSAEDADGVTLRDAFAAFGLDEARVGDAARAPHELVGYLEAHIEQGPFLEDSDQPLAVVTSIAAARRFALDFHGVAAHAGGTPYDRRRDALLGAAAFALEVERIGRATGVIATVGRFHAHPGGVNVIPGRVELSLDVRAPADVERDHVVDAILERGRQLAAERGLRFESAEIYRADATIMDEDLAAAIAHGIETVTAAHAPHLWSRAGHDGMAVAAVTDVAMLFVRNGNGGISHSPDEIVESADVALAHRAFVAAIERIAAGARSTGVEDDR</sequence>
<keyword evidence="7" id="KW-0862">Zinc</keyword>
<protein>
    <submittedName>
        <fullName evidence="10">Allantoate amidohydrolase</fullName>
    </submittedName>
</protein>
<dbReference type="PROSITE" id="PS00758">
    <property type="entry name" value="ARGE_DAPE_CPG2_1"/>
    <property type="match status" value="1"/>
</dbReference>
<keyword evidence="5 10" id="KW-0378">Hydrolase</keyword>
<evidence type="ECO:0000256" key="4">
    <source>
        <dbReference type="ARBA" id="ARBA00022723"/>
    </source>
</evidence>
<keyword evidence="6" id="KW-0464">Manganese</keyword>
<dbReference type="Pfam" id="PF07687">
    <property type="entry name" value="M20_dimer"/>
    <property type="match status" value="1"/>
</dbReference>
<evidence type="ECO:0000256" key="3">
    <source>
        <dbReference type="ARBA" id="ARBA00011738"/>
    </source>
</evidence>
<feature type="domain" description="Peptidase M20 dimerisation" evidence="9">
    <location>
        <begin position="224"/>
        <end position="312"/>
    </location>
</feature>
<feature type="binding site" evidence="7">
    <location>
        <position position="391"/>
    </location>
    <ligand>
        <name>Zn(2+)</name>
        <dbReference type="ChEBI" id="CHEBI:29105"/>
        <label>2</label>
    </ligand>
</feature>
<evidence type="ECO:0000256" key="1">
    <source>
        <dbReference type="ARBA" id="ARBA00001936"/>
    </source>
</evidence>
<dbReference type="Gene3D" id="3.40.630.10">
    <property type="entry name" value="Zn peptidases"/>
    <property type="match status" value="1"/>
</dbReference>